<evidence type="ECO:0000256" key="3">
    <source>
        <dbReference type="ARBA" id="ARBA00022519"/>
    </source>
</evidence>
<keyword evidence="8" id="KW-1185">Reference proteome</keyword>
<organism evidence="7 8">
    <name type="scientific">Winogradskyella haliclonae</name>
    <dbReference type="NCBI Taxonomy" id="2048558"/>
    <lineage>
        <taxon>Bacteria</taxon>
        <taxon>Pseudomonadati</taxon>
        <taxon>Bacteroidota</taxon>
        <taxon>Flavobacteriia</taxon>
        <taxon>Flavobacteriales</taxon>
        <taxon>Flavobacteriaceae</taxon>
        <taxon>Winogradskyella</taxon>
    </lineage>
</organism>
<evidence type="ECO:0000256" key="6">
    <source>
        <dbReference type="ARBA" id="ARBA00023315"/>
    </source>
</evidence>
<evidence type="ECO:0000313" key="7">
    <source>
        <dbReference type="EMBL" id="GGI57335.1"/>
    </source>
</evidence>
<dbReference type="PANTHER" id="PTHR30606">
    <property type="entry name" value="LIPID A BIOSYNTHESIS LAUROYL ACYLTRANSFERASE"/>
    <property type="match status" value="1"/>
</dbReference>
<dbReference type="PANTHER" id="PTHR30606:SF10">
    <property type="entry name" value="PHOSPHATIDYLINOSITOL MANNOSIDE ACYLTRANSFERASE"/>
    <property type="match status" value="1"/>
</dbReference>
<evidence type="ECO:0000256" key="1">
    <source>
        <dbReference type="ARBA" id="ARBA00004533"/>
    </source>
</evidence>
<keyword evidence="6" id="KW-0012">Acyltransferase</keyword>
<accession>A0ABQ2BZH3</accession>
<dbReference type="InterPro" id="IPR004960">
    <property type="entry name" value="LipA_acyltrans"/>
</dbReference>
<gene>
    <name evidence="7" type="ORF">GCM10011444_16440</name>
</gene>
<sequence>MIKTLTVSKKELDKRFIIKNPENLKRLTSHNTSVVLMYGHYASYEWSTVIQSHIDIAGLGIYKKIANPYFDRLAKKVRGKFNTELVDTKNTVDRIKQIKEKNDPRMIAFLSDQSPKLKPSNHWLEFMGINVPCFIGAELTAKTNDFPVGFAQIEKVKRGYYEAEIKIISERPKEEEKYAITKKFNHFLEAQIKTKPEYYLWTHKRWKHRDKVPSELK</sequence>
<reference evidence="8" key="1">
    <citation type="journal article" date="2019" name="Int. J. Syst. Evol. Microbiol.">
        <title>The Global Catalogue of Microorganisms (GCM) 10K type strain sequencing project: providing services to taxonomists for standard genome sequencing and annotation.</title>
        <authorList>
            <consortium name="The Broad Institute Genomics Platform"/>
            <consortium name="The Broad Institute Genome Sequencing Center for Infectious Disease"/>
            <person name="Wu L."/>
            <person name="Ma J."/>
        </authorList>
    </citation>
    <scope>NUCLEOTIDE SEQUENCE [LARGE SCALE GENOMIC DNA]</scope>
    <source>
        <strain evidence="8">CCM 8681</strain>
    </source>
</reference>
<dbReference type="EMBL" id="BMDQ01000002">
    <property type="protein sequence ID" value="GGI57335.1"/>
    <property type="molecule type" value="Genomic_DNA"/>
</dbReference>
<dbReference type="Pfam" id="PF03279">
    <property type="entry name" value="Lip_A_acyltrans"/>
    <property type="match status" value="1"/>
</dbReference>
<comment type="subcellular location">
    <subcellularLocation>
        <location evidence="1">Cell inner membrane</location>
    </subcellularLocation>
</comment>
<evidence type="ECO:0000256" key="5">
    <source>
        <dbReference type="ARBA" id="ARBA00023136"/>
    </source>
</evidence>
<keyword evidence="4" id="KW-0808">Transferase</keyword>
<comment type="caution">
    <text evidence="7">The sequence shown here is derived from an EMBL/GenBank/DDBJ whole genome shotgun (WGS) entry which is preliminary data.</text>
</comment>
<keyword evidence="3" id="KW-0997">Cell inner membrane</keyword>
<protein>
    <recommendedName>
        <fullName evidence="9">KDO2-lipid IV(A) lauroyltransferase</fullName>
    </recommendedName>
</protein>
<name>A0ABQ2BZH3_9FLAO</name>
<evidence type="ECO:0000256" key="2">
    <source>
        <dbReference type="ARBA" id="ARBA00022475"/>
    </source>
</evidence>
<keyword evidence="5" id="KW-0472">Membrane</keyword>
<keyword evidence="2" id="KW-1003">Cell membrane</keyword>
<dbReference type="CDD" id="cd07984">
    <property type="entry name" value="LPLAT_LABLAT-like"/>
    <property type="match status" value="1"/>
</dbReference>
<dbReference type="Proteomes" id="UP000624701">
    <property type="component" value="Unassembled WGS sequence"/>
</dbReference>
<evidence type="ECO:0000313" key="8">
    <source>
        <dbReference type="Proteomes" id="UP000624701"/>
    </source>
</evidence>
<proteinExistence type="predicted"/>
<evidence type="ECO:0008006" key="9">
    <source>
        <dbReference type="Google" id="ProtNLM"/>
    </source>
</evidence>
<evidence type="ECO:0000256" key="4">
    <source>
        <dbReference type="ARBA" id="ARBA00022679"/>
    </source>
</evidence>